<dbReference type="GO" id="GO:0000709">
    <property type="term" value="P:meiotic joint molecule formation"/>
    <property type="evidence" value="ECO:0007669"/>
    <property type="project" value="TreeGrafter"/>
</dbReference>
<dbReference type="PANTHER" id="PTHR28529:SF2">
    <property type="entry name" value="DNA REPAIR PROTEIN SWI5 HOMOLOG"/>
    <property type="match status" value="1"/>
</dbReference>
<dbReference type="STRING" id="42251.A0A2T7A698"/>
<dbReference type="GO" id="GO:0010772">
    <property type="term" value="P:meiotic DNA recombinase assembly involved in reciprocal meiotic recombination"/>
    <property type="evidence" value="ECO:0007669"/>
    <property type="project" value="TreeGrafter"/>
</dbReference>
<dbReference type="Proteomes" id="UP000244722">
    <property type="component" value="Unassembled WGS sequence"/>
</dbReference>
<dbReference type="OrthoDB" id="255837at2759"/>
<proteinExistence type="inferred from homology"/>
<dbReference type="Pfam" id="PF07061">
    <property type="entry name" value="Swi5"/>
    <property type="match status" value="1"/>
</dbReference>
<keyword evidence="4" id="KW-0175">Coiled coil</keyword>
<evidence type="ECO:0000313" key="5">
    <source>
        <dbReference type="EMBL" id="PUU83269.1"/>
    </source>
</evidence>
<evidence type="ECO:0000256" key="4">
    <source>
        <dbReference type="SAM" id="Coils"/>
    </source>
</evidence>
<name>A0A2T7A698_TUBBO</name>
<sequence length="101" mass="11379">MSDPEDPPQQTLTPQERKIASLRKSITSLESQIEQIESEHAEVLARLKDKDAEKTVKGHIRLLHEFNEVRDVGLGLIGMVSENRGTRVQNVMREFGVSPSD</sequence>
<protein>
    <submittedName>
        <fullName evidence="5">DNA repair protein</fullName>
    </submittedName>
</protein>
<dbReference type="GO" id="GO:0032798">
    <property type="term" value="C:Swi5-Sfr1 complex"/>
    <property type="evidence" value="ECO:0007669"/>
    <property type="project" value="TreeGrafter"/>
</dbReference>
<dbReference type="PANTHER" id="PTHR28529">
    <property type="entry name" value="DNA REPAIR PROTEIN SWI5 HOMOLOG"/>
    <property type="match status" value="1"/>
</dbReference>
<dbReference type="Gene3D" id="1.20.5.170">
    <property type="match status" value="1"/>
</dbReference>
<keyword evidence="3" id="KW-0234">DNA repair</keyword>
<dbReference type="EMBL" id="NESQ01000015">
    <property type="protein sequence ID" value="PUU83269.1"/>
    <property type="molecule type" value="Genomic_DNA"/>
</dbReference>
<evidence type="ECO:0000256" key="1">
    <source>
        <dbReference type="ARBA" id="ARBA00008060"/>
    </source>
</evidence>
<evidence type="ECO:0000256" key="3">
    <source>
        <dbReference type="ARBA" id="ARBA00023204"/>
    </source>
</evidence>
<comment type="caution">
    <text evidence="5">The sequence shown here is derived from an EMBL/GenBank/DDBJ whole genome shotgun (WGS) entry which is preliminary data.</text>
</comment>
<dbReference type="InterPro" id="IPR010760">
    <property type="entry name" value="DNA-repair_Swi5"/>
</dbReference>
<dbReference type="AlphaFoldDB" id="A0A2T7A698"/>
<keyword evidence="6" id="KW-1185">Reference proteome</keyword>
<comment type="similarity">
    <text evidence="1">Belongs to the SWI5/SAE3 family.</text>
</comment>
<evidence type="ECO:0000256" key="2">
    <source>
        <dbReference type="ARBA" id="ARBA00022763"/>
    </source>
</evidence>
<reference evidence="5 6" key="1">
    <citation type="submission" date="2017-04" db="EMBL/GenBank/DDBJ databases">
        <title>Draft genome sequence of Tuber borchii Vittad., a whitish edible truffle.</title>
        <authorList>
            <consortium name="DOE Joint Genome Institute"/>
            <person name="Murat C."/>
            <person name="Kuo A."/>
            <person name="Barry K.W."/>
            <person name="Clum A."/>
            <person name="Dockter R.B."/>
            <person name="Fauchery L."/>
            <person name="Iotti M."/>
            <person name="Kohler A."/>
            <person name="Labutti K."/>
            <person name="Lindquist E.A."/>
            <person name="Lipzen A."/>
            <person name="Ohm R.A."/>
            <person name="Wang M."/>
            <person name="Grigoriev I.V."/>
            <person name="Zambonelli A."/>
            <person name="Martin F.M."/>
        </authorList>
    </citation>
    <scope>NUCLEOTIDE SEQUENCE [LARGE SCALE GENOMIC DNA]</scope>
    <source>
        <strain evidence="5 6">Tbo3840</strain>
    </source>
</reference>
<dbReference type="GO" id="GO:0034974">
    <property type="term" value="C:Swi5-Swi2 complex"/>
    <property type="evidence" value="ECO:0007669"/>
    <property type="project" value="TreeGrafter"/>
</dbReference>
<keyword evidence="2" id="KW-0227">DNA damage</keyword>
<feature type="coiled-coil region" evidence="4">
    <location>
        <begin position="19"/>
        <end position="53"/>
    </location>
</feature>
<evidence type="ECO:0000313" key="6">
    <source>
        <dbReference type="Proteomes" id="UP000244722"/>
    </source>
</evidence>
<gene>
    <name evidence="5" type="ORF">B9Z19DRAFT_1072936</name>
</gene>
<organism evidence="5 6">
    <name type="scientific">Tuber borchii</name>
    <name type="common">White truffle</name>
    <dbReference type="NCBI Taxonomy" id="42251"/>
    <lineage>
        <taxon>Eukaryota</taxon>
        <taxon>Fungi</taxon>
        <taxon>Dikarya</taxon>
        <taxon>Ascomycota</taxon>
        <taxon>Pezizomycotina</taxon>
        <taxon>Pezizomycetes</taxon>
        <taxon>Pezizales</taxon>
        <taxon>Tuberaceae</taxon>
        <taxon>Tuber</taxon>
    </lineage>
</organism>
<accession>A0A2T7A698</accession>